<dbReference type="EMBL" id="DXAN01000008">
    <property type="protein sequence ID" value="HJA08315.1"/>
    <property type="molecule type" value="Genomic_DNA"/>
</dbReference>
<evidence type="ECO:0000256" key="5">
    <source>
        <dbReference type="ARBA" id="ARBA00023136"/>
    </source>
</evidence>
<keyword evidence="5 7" id="KW-0472">Membrane</keyword>
<dbReference type="PANTHER" id="PTHR42718:SF9">
    <property type="entry name" value="MAJOR FACILITATOR SUPERFAMILY MULTIDRUG TRANSPORTER MFSC"/>
    <property type="match status" value="1"/>
</dbReference>
<feature type="transmembrane region" description="Helical" evidence="7">
    <location>
        <begin position="396"/>
        <end position="414"/>
    </location>
</feature>
<dbReference type="InterPro" id="IPR036259">
    <property type="entry name" value="MFS_trans_sf"/>
</dbReference>
<reference evidence="9" key="1">
    <citation type="journal article" date="2021" name="PeerJ">
        <title>Extensive microbial diversity within the chicken gut microbiome revealed by metagenomics and culture.</title>
        <authorList>
            <person name="Gilroy R."/>
            <person name="Ravi A."/>
            <person name="Getino M."/>
            <person name="Pursley I."/>
            <person name="Horton D.L."/>
            <person name="Alikhan N.F."/>
            <person name="Baker D."/>
            <person name="Gharbi K."/>
            <person name="Hall N."/>
            <person name="Watson M."/>
            <person name="Adriaenssens E.M."/>
            <person name="Foster-Nyarko E."/>
            <person name="Jarju S."/>
            <person name="Secka A."/>
            <person name="Antonio M."/>
            <person name="Oren A."/>
            <person name="Chaudhuri R.R."/>
            <person name="La Ragione R."/>
            <person name="Hildebrand F."/>
            <person name="Pallen M.J."/>
        </authorList>
    </citation>
    <scope>NUCLEOTIDE SEQUENCE</scope>
    <source>
        <strain evidence="9">CHK186-16707</strain>
    </source>
</reference>
<feature type="transmembrane region" description="Helical" evidence="7">
    <location>
        <begin position="47"/>
        <end position="68"/>
    </location>
</feature>
<dbReference type="PANTHER" id="PTHR42718">
    <property type="entry name" value="MAJOR FACILITATOR SUPERFAMILY MULTIDRUG TRANSPORTER MFSC"/>
    <property type="match status" value="1"/>
</dbReference>
<feature type="transmembrane region" description="Helical" evidence="7">
    <location>
        <begin position="75"/>
        <end position="92"/>
    </location>
</feature>
<evidence type="ECO:0000313" key="10">
    <source>
        <dbReference type="Proteomes" id="UP000824225"/>
    </source>
</evidence>
<reference evidence="9" key="2">
    <citation type="submission" date="2021-04" db="EMBL/GenBank/DDBJ databases">
        <authorList>
            <person name="Gilroy R."/>
        </authorList>
    </citation>
    <scope>NUCLEOTIDE SEQUENCE</scope>
    <source>
        <strain evidence="9">CHK186-16707</strain>
    </source>
</reference>
<name>A0A9D2HEH7_9BACT</name>
<accession>A0A9D2HEH7</accession>
<evidence type="ECO:0000313" key="9">
    <source>
        <dbReference type="EMBL" id="HJA08315.1"/>
    </source>
</evidence>
<keyword evidence="4 7" id="KW-1133">Transmembrane helix</keyword>
<dbReference type="GO" id="GO:0022857">
    <property type="term" value="F:transmembrane transporter activity"/>
    <property type="evidence" value="ECO:0007669"/>
    <property type="project" value="InterPro"/>
</dbReference>
<dbReference type="PRINTS" id="PR01036">
    <property type="entry name" value="TCRTETB"/>
</dbReference>
<evidence type="ECO:0000256" key="6">
    <source>
        <dbReference type="SAM" id="MobiDB-lite"/>
    </source>
</evidence>
<keyword evidence="3 7" id="KW-0812">Transmembrane</keyword>
<dbReference type="GO" id="GO:0016020">
    <property type="term" value="C:membrane"/>
    <property type="evidence" value="ECO:0007669"/>
    <property type="project" value="UniProtKB-SubCell"/>
</dbReference>
<dbReference type="Pfam" id="PF07690">
    <property type="entry name" value="MFS_1"/>
    <property type="match status" value="1"/>
</dbReference>
<sequence>MGDSGLRSTMIALALCNFMVSFMVSGVGAILPAMGNALHASAADLSLISAIYVLSLTIFNVVAAQLIAKLGQRRVFLGGFALFLTMCASLALAPNVASVWAQRFVQGAGAAMVATTSVTLLITLAPRAMQGRFMGMLTASTYVGIALGPLVGGGIATMFGWRWLFVVLLPLGALAWLAMFRKIRAPWQPSPRRLDYPGIAIMALAFFLLTVGASSIGRSPWSVPLLGAGGAGLILFGLVECRMKSPVVDVRFIAAHPPLILGLFAAFVNFGATNGSLYYFMFYLQQLRFLSPFEAGAFVALQSVAQSLLSPLAGRMTDRFGPDPVAAGGLGFCGAGILMSTQLNMETPLLYVALCQCVIGVGLALFAGPNTLSIVRSVDRARTAEASGLANTLRTMGMLCGLIIVSATMTRFLGSQGVSPAVADRFLEGLRFDLTLFGSFNILGLLLVALRILNTYRCGRGKGVDCVPDASFQDDDGDDGHEPGAGAPRDHGA</sequence>
<keyword evidence="2" id="KW-0813">Transport</keyword>
<comment type="subcellular location">
    <subcellularLocation>
        <location evidence="1">Membrane</location>
        <topology evidence="1">Multi-pass membrane protein</topology>
    </subcellularLocation>
</comment>
<dbReference type="InterPro" id="IPR011701">
    <property type="entry name" value="MFS"/>
</dbReference>
<dbReference type="PROSITE" id="PS50850">
    <property type="entry name" value="MFS"/>
    <property type="match status" value="1"/>
</dbReference>
<evidence type="ECO:0000256" key="7">
    <source>
        <dbReference type="SAM" id="Phobius"/>
    </source>
</evidence>
<dbReference type="Proteomes" id="UP000824225">
    <property type="component" value="Unassembled WGS sequence"/>
</dbReference>
<feature type="transmembrane region" description="Helical" evidence="7">
    <location>
        <begin position="104"/>
        <end position="124"/>
    </location>
</feature>
<evidence type="ECO:0000256" key="2">
    <source>
        <dbReference type="ARBA" id="ARBA00022448"/>
    </source>
</evidence>
<feature type="region of interest" description="Disordered" evidence="6">
    <location>
        <begin position="471"/>
        <end position="493"/>
    </location>
</feature>
<feature type="transmembrane region" description="Helical" evidence="7">
    <location>
        <begin position="161"/>
        <end position="179"/>
    </location>
</feature>
<dbReference type="AlphaFoldDB" id="A0A9D2HEH7"/>
<protein>
    <submittedName>
        <fullName evidence="9">MFS transporter</fullName>
    </submittedName>
</protein>
<dbReference type="SUPFAM" id="SSF103473">
    <property type="entry name" value="MFS general substrate transporter"/>
    <property type="match status" value="1"/>
</dbReference>
<feature type="transmembrane region" description="Helical" evidence="7">
    <location>
        <begin position="434"/>
        <end position="453"/>
    </location>
</feature>
<proteinExistence type="predicted"/>
<feature type="transmembrane region" description="Helical" evidence="7">
    <location>
        <begin position="12"/>
        <end position="35"/>
    </location>
</feature>
<evidence type="ECO:0000256" key="3">
    <source>
        <dbReference type="ARBA" id="ARBA00022692"/>
    </source>
</evidence>
<dbReference type="Gene3D" id="1.20.1250.20">
    <property type="entry name" value="MFS general substrate transporter like domains"/>
    <property type="match status" value="1"/>
</dbReference>
<feature type="transmembrane region" description="Helical" evidence="7">
    <location>
        <begin position="222"/>
        <end position="239"/>
    </location>
</feature>
<comment type="caution">
    <text evidence="9">The sequence shown here is derived from an EMBL/GenBank/DDBJ whole genome shotgun (WGS) entry which is preliminary data.</text>
</comment>
<evidence type="ECO:0000256" key="4">
    <source>
        <dbReference type="ARBA" id="ARBA00022989"/>
    </source>
</evidence>
<feature type="transmembrane region" description="Helical" evidence="7">
    <location>
        <begin position="349"/>
        <end position="375"/>
    </location>
</feature>
<evidence type="ECO:0000259" key="8">
    <source>
        <dbReference type="PROSITE" id="PS50850"/>
    </source>
</evidence>
<feature type="domain" description="Major facilitator superfamily (MFS) profile" evidence="8">
    <location>
        <begin position="9"/>
        <end position="456"/>
    </location>
</feature>
<feature type="transmembrane region" description="Helical" evidence="7">
    <location>
        <begin position="136"/>
        <end position="155"/>
    </location>
</feature>
<gene>
    <name evidence="9" type="ORF">H9962_03880</name>
</gene>
<evidence type="ECO:0000256" key="1">
    <source>
        <dbReference type="ARBA" id="ARBA00004141"/>
    </source>
</evidence>
<feature type="transmembrane region" description="Helical" evidence="7">
    <location>
        <begin position="259"/>
        <end position="281"/>
    </location>
</feature>
<dbReference type="Gene3D" id="1.20.1720.10">
    <property type="entry name" value="Multidrug resistance protein D"/>
    <property type="match status" value="1"/>
</dbReference>
<organism evidence="9 10">
    <name type="scientific">Candidatus Mailhella merdigallinarum</name>
    <dbReference type="NCBI Taxonomy" id="2838658"/>
    <lineage>
        <taxon>Bacteria</taxon>
        <taxon>Pseudomonadati</taxon>
        <taxon>Thermodesulfobacteriota</taxon>
        <taxon>Desulfovibrionia</taxon>
        <taxon>Desulfovibrionales</taxon>
        <taxon>Desulfovibrionaceae</taxon>
        <taxon>Mailhella</taxon>
    </lineage>
</organism>
<dbReference type="InterPro" id="IPR020846">
    <property type="entry name" value="MFS_dom"/>
</dbReference>
<feature type="transmembrane region" description="Helical" evidence="7">
    <location>
        <begin position="199"/>
        <end position="216"/>
    </location>
</feature>